<keyword evidence="3" id="KW-1185">Reference proteome</keyword>
<dbReference type="AlphaFoldDB" id="A0A4Y2H4Z4"/>
<gene>
    <name evidence="2" type="ORF">AVEN_203245_1</name>
</gene>
<evidence type="ECO:0000313" key="3">
    <source>
        <dbReference type="Proteomes" id="UP000499080"/>
    </source>
</evidence>
<evidence type="ECO:0000256" key="1">
    <source>
        <dbReference type="SAM" id="MobiDB-lite"/>
    </source>
</evidence>
<organism evidence="2 3">
    <name type="scientific">Araneus ventricosus</name>
    <name type="common">Orbweaver spider</name>
    <name type="synonym">Epeira ventricosa</name>
    <dbReference type="NCBI Taxonomy" id="182803"/>
    <lineage>
        <taxon>Eukaryota</taxon>
        <taxon>Metazoa</taxon>
        <taxon>Ecdysozoa</taxon>
        <taxon>Arthropoda</taxon>
        <taxon>Chelicerata</taxon>
        <taxon>Arachnida</taxon>
        <taxon>Araneae</taxon>
        <taxon>Araneomorphae</taxon>
        <taxon>Entelegynae</taxon>
        <taxon>Araneoidea</taxon>
        <taxon>Araneidae</taxon>
        <taxon>Araneus</taxon>
    </lineage>
</organism>
<name>A0A4Y2H4Z4_ARAVE</name>
<sequence length="163" mass="18102">MRTGSNLFTRKDYATLSLSQARVEIGTHLVGTHLFEFDSFPKYFLIVIGSRVTIGDFEKQDKDNYNLLCIDGLSNAITLTSLRAPATKIVKMHAPGDHAREERAPGQHAPVKKAPGEHAPGENAPGENAPGERDWRFSRKNSVPNQHVYGPQIMPRSYSNPFS</sequence>
<comment type="caution">
    <text evidence="2">The sequence shown here is derived from an EMBL/GenBank/DDBJ whole genome shotgun (WGS) entry which is preliminary data.</text>
</comment>
<evidence type="ECO:0000313" key="2">
    <source>
        <dbReference type="EMBL" id="GBM59394.1"/>
    </source>
</evidence>
<feature type="compositionally biased region" description="Basic and acidic residues" evidence="1">
    <location>
        <begin position="94"/>
        <end position="105"/>
    </location>
</feature>
<feature type="region of interest" description="Disordered" evidence="1">
    <location>
        <begin position="94"/>
        <end position="163"/>
    </location>
</feature>
<reference evidence="2 3" key="1">
    <citation type="journal article" date="2019" name="Sci. Rep.">
        <title>Orb-weaving spider Araneus ventricosus genome elucidates the spidroin gene catalogue.</title>
        <authorList>
            <person name="Kono N."/>
            <person name="Nakamura H."/>
            <person name="Ohtoshi R."/>
            <person name="Moran D.A.P."/>
            <person name="Shinohara A."/>
            <person name="Yoshida Y."/>
            <person name="Fujiwara M."/>
            <person name="Mori M."/>
            <person name="Tomita M."/>
            <person name="Arakawa K."/>
        </authorList>
    </citation>
    <scope>NUCLEOTIDE SEQUENCE [LARGE SCALE GENOMIC DNA]</scope>
</reference>
<dbReference type="EMBL" id="BGPR01001679">
    <property type="protein sequence ID" value="GBM59394.1"/>
    <property type="molecule type" value="Genomic_DNA"/>
</dbReference>
<protein>
    <submittedName>
        <fullName evidence="2">Uncharacterized protein</fullName>
    </submittedName>
</protein>
<proteinExistence type="predicted"/>
<dbReference type="Proteomes" id="UP000499080">
    <property type="component" value="Unassembled WGS sequence"/>
</dbReference>
<accession>A0A4Y2H4Z4</accession>